<evidence type="ECO:0000313" key="2">
    <source>
        <dbReference type="Proteomes" id="UP000217211"/>
    </source>
</evidence>
<reference evidence="1 2" key="1">
    <citation type="submission" date="2017-08" db="EMBL/GenBank/DDBJ databases">
        <title>Multipartite genome sequences of Sinorhizobium species nodulating soybeans.</title>
        <authorList>
            <person name="Tian C.F."/>
        </authorList>
    </citation>
    <scope>NUCLEOTIDE SEQUENCE [LARGE SCALE GENOMIC DNA]</scope>
    <source>
        <strain evidence="1 2">CCBAU 05684</strain>
    </source>
</reference>
<proteinExistence type="predicted"/>
<dbReference type="KEGG" id="esj:SJ05684_c21200"/>
<keyword evidence="2" id="KW-1185">Reference proteome</keyword>
<dbReference type="AlphaFoldDB" id="A0A249PCB6"/>
<evidence type="ECO:0000313" key="1">
    <source>
        <dbReference type="EMBL" id="ASY63561.1"/>
    </source>
</evidence>
<accession>A0A249PCB6</accession>
<gene>
    <name evidence="1" type="ORF">SJ05684_c21200</name>
</gene>
<organism evidence="1 2">
    <name type="scientific">Sinorhizobium sojae CCBAU 05684</name>
    <dbReference type="NCBI Taxonomy" id="716928"/>
    <lineage>
        <taxon>Bacteria</taxon>
        <taxon>Pseudomonadati</taxon>
        <taxon>Pseudomonadota</taxon>
        <taxon>Alphaproteobacteria</taxon>
        <taxon>Hyphomicrobiales</taxon>
        <taxon>Rhizobiaceae</taxon>
        <taxon>Sinorhizobium/Ensifer group</taxon>
        <taxon>Sinorhizobium</taxon>
    </lineage>
</organism>
<name>A0A249PCB6_9HYPH</name>
<protein>
    <submittedName>
        <fullName evidence="1">Uncharacterized protein</fullName>
    </submittedName>
</protein>
<sequence>MRINRREGLIDRSCSSHGLTSEVGQHVFYHYEDQHFILDNEDLTTGKQSIHHEPCLQGN</sequence>
<dbReference type="Proteomes" id="UP000217211">
    <property type="component" value="Chromosome"/>
</dbReference>
<dbReference type="EMBL" id="CP023067">
    <property type="protein sequence ID" value="ASY63561.1"/>
    <property type="molecule type" value="Genomic_DNA"/>
</dbReference>